<dbReference type="InterPro" id="IPR010093">
    <property type="entry name" value="SinI_DNA-bd"/>
</dbReference>
<dbReference type="Proteomes" id="UP000589626">
    <property type="component" value="Unassembled WGS sequence"/>
</dbReference>
<dbReference type="AlphaFoldDB" id="A0A7W4Z1V2"/>
<comment type="caution">
    <text evidence="2">The sequence shown here is derived from an EMBL/GenBank/DDBJ whole genome shotgun (WGS) entry which is preliminary data.</text>
</comment>
<dbReference type="RefSeq" id="WP_183591817.1">
    <property type="nucleotide sequence ID" value="NZ_JACHWR010000001.1"/>
</dbReference>
<name>A0A7W4Z1V2_9ACTN</name>
<dbReference type="NCBIfam" id="TIGR01764">
    <property type="entry name" value="excise"/>
    <property type="match status" value="1"/>
</dbReference>
<dbReference type="EMBL" id="JACHWR010000001">
    <property type="protein sequence ID" value="MBB3041975.1"/>
    <property type="molecule type" value="Genomic_DNA"/>
</dbReference>
<dbReference type="GO" id="GO:0003677">
    <property type="term" value="F:DNA binding"/>
    <property type="evidence" value="ECO:0007669"/>
    <property type="project" value="InterPro"/>
</dbReference>
<evidence type="ECO:0000313" key="2">
    <source>
        <dbReference type="EMBL" id="MBB3041975.1"/>
    </source>
</evidence>
<feature type="domain" description="Helix-turn-helix" evidence="1">
    <location>
        <begin position="10"/>
        <end position="56"/>
    </location>
</feature>
<dbReference type="InterPro" id="IPR041657">
    <property type="entry name" value="HTH_17"/>
</dbReference>
<organism evidence="2 3">
    <name type="scientific">Nocardioides soli</name>
    <dbReference type="NCBI Taxonomy" id="1036020"/>
    <lineage>
        <taxon>Bacteria</taxon>
        <taxon>Bacillati</taxon>
        <taxon>Actinomycetota</taxon>
        <taxon>Actinomycetes</taxon>
        <taxon>Propionibacteriales</taxon>
        <taxon>Nocardioidaceae</taxon>
        <taxon>Nocardioides</taxon>
    </lineage>
</organism>
<proteinExistence type="predicted"/>
<keyword evidence="3" id="KW-1185">Reference proteome</keyword>
<protein>
    <submittedName>
        <fullName evidence="2">Excisionase family DNA binding protein</fullName>
    </submittedName>
</protein>
<gene>
    <name evidence="2" type="ORF">FHU40_001776</name>
</gene>
<reference evidence="2 3" key="1">
    <citation type="submission" date="2020-08" db="EMBL/GenBank/DDBJ databases">
        <title>Sequencing the genomes of 1000 actinobacteria strains.</title>
        <authorList>
            <person name="Klenk H.-P."/>
        </authorList>
    </citation>
    <scope>NUCLEOTIDE SEQUENCE [LARGE SCALE GENOMIC DNA]</scope>
    <source>
        <strain evidence="2 3">DSM 105498</strain>
    </source>
</reference>
<accession>A0A7W4Z1V2</accession>
<sequence>MEKTEQPYGYRIEEAAQRLGIGRSLMFDLVRRGDVRTVRFGRRRVVPSDEIARLLSGSETDQ</sequence>
<evidence type="ECO:0000313" key="3">
    <source>
        <dbReference type="Proteomes" id="UP000589626"/>
    </source>
</evidence>
<dbReference type="Pfam" id="PF12728">
    <property type="entry name" value="HTH_17"/>
    <property type="match status" value="1"/>
</dbReference>
<evidence type="ECO:0000259" key="1">
    <source>
        <dbReference type="Pfam" id="PF12728"/>
    </source>
</evidence>